<dbReference type="PANTHER" id="PTHR43046:SF14">
    <property type="entry name" value="MUTT_NUDIX FAMILY PROTEIN"/>
    <property type="match status" value="1"/>
</dbReference>
<evidence type="ECO:0000313" key="5">
    <source>
        <dbReference type="EMBL" id="OGM55525.1"/>
    </source>
</evidence>
<keyword evidence="2 3" id="KW-0378">Hydrolase</keyword>
<comment type="cofactor">
    <cofactor evidence="1">
        <name>Mg(2+)</name>
        <dbReference type="ChEBI" id="CHEBI:18420"/>
    </cofactor>
</comment>
<dbReference type="InterPro" id="IPR020476">
    <property type="entry name" value="Nudix_hydrolase"/>
</dbReference>
<evidence type="ECO:0000256" key="3">
    <source>
        <dbReference type="RuleBase" id="RU003476"/>
    </source>
</evidence>
<dbReference type="PANTHER" id="PTHR43046">
    <property type="entry name" value="GDP-MANNOSE MANNOSYL HYDROLASE"/>
    <property type="match status" value="1"/>
</dbReference>
<proteinExistence type="inferred from homology"/>
<comment type="caution">
    <text evidence="5">The sequence shown here is derived from an EMBL/GenBank/DDBJ whole genome shotgun (WGS) entry which is preliminary data.</text>
</comment>
<accession>A0A1F8AWA1</accession>
<dbReference type="EMBL" id="MGGW01000002">
    <property type="protein sequence ID" value="OGM55525.1"/>
    <property type="molecule type" value="Genomic_DNA"/>
</dbReference>
<comment type="similarity">
    <text evidence="3">Belongs to the Nudix hydrolase family.</text>
</comment>
<dbReference type="InterPro" id="IPR015797">
    <property type="entry name" value="NUDIX_hydrolase-like_dom_sf"/>
</dbReference>
<gene>
    <name evidence="5" type="ORF">A3E44_01220</name>
</gene>
<dbReference type="PROSITE" id="PS00893">
    <property type="entry name" value="NUDIX_BOX"/>
    <property type="match status" value="1"/>
</dbReference>
<name>A0A1F8AWA1_9BACT</name>
<dbReference type="Gene3D" id="3.90.79.10">
    <property type="entry name" value="Nucleoside Triphosphate Pyrophosphohydrolase"/>
    <property type="match status" value="1"/>
</dbReference>
<dbReference type="Pfam" id="PF00293">
    <property type="entry name" value="NUDIX"/>
    <property type="match status" value="1"/>
</dbReference>
<dbReference type="SUPFAM" id="SSF55811">
    <property type="entry name" value="Nudix"/>
    <property type="match status" value="1"/>
</dbReference>
<dbReference type="InterPro" id="IPR000086">
    <property type="entry name" value="NUDIX_hydrolase_dom"/>
</dbReference>
<evidence type="ECO:0000313" key="6">
    <source>
        <dbReference type="Proteomes" id="UP000178603"/>
    </source>
</evidence>
<dbReference type="GO" id="GO:0016787">
    <property type="term" value="F:hydrolase activity"/>
    <property type="evidence" value="ECO:0007669"/>
    <property type="project" value="UniProtKB-KW"/>
</dbReference>
<evidence type="ECO:0000256" key="2">
    <source>
        <dbReference type="ARBA" id="ARBA00022801"/>
    </source>
</evidence>
<reference evidence="5 6" key="1">
    <citation type="journal article" date="2016" name="Nat. Commun.">
        <title>Thousands of microbial genomes shed light on interconnected biogeochemical processes in an aquifer system.</title>
        <authorList>
            <person name="Anantharaman K."/>
            <person name="Brown C.T."/>
            <person name="Hug L.A."/>
            <person name="Sharon I."/>
            <person name="Castelle C.J."/>
            <person name="Probst A.J."/>
            <person name="Thomas B.C."/>
            <person name="Singh A."/>
            <person name="Wilkins M.J."/>
            <person name="Karaoz U."/>
            <person name="Brodie E.L."/>
            <person name="Williams K.H."/>
            <person name="Hubbard S.S."/>
            <person name="Banfield J.F."/>
        </authorList>
    </citation>
    <scope>NUCLEOTIDE SEQUENCE [LARGE SCALE GENOMIC DNA]</scope>
</reference>
<dbReference type="Proteomes" id="UP000178603">
    <property type="component" value="Unassembled WGS sequence"/>
</dbReference>
<dbReference type="InterPro" id="IPR020084">
    <property type="entry name" value="NUDIX_hydrolase_CS"/>
</dbReference>
<sequence length="213" mass="23978">MSPDRLTNSEKLNLDVSVAILLSPRGSNRLLLVKRGVGEGWSLPSGHLGPNEKLEEAVRRELAEETGLPGGWRNVNLLGPPQIAEFPEAGRTRIGVIYLAEFLNAPRIDKKGWKVAGDSDVIYAKPFTPRELMRLVDGNDVIYKQEFNRPQFIRHLIRSDGPHGSHGNVGYIETWLEDHLGRVEGLELVNDAFGSQWRYTAPYESKHRFVASW</sequence>
<feature type="domain" description="Nudix hydrolase" evidence="4">
    <location>
        <begin position="12"/>
        <end position="149"/>
    </location>
</feature>
<evidence type="ECO:0000256" key="1">
    <source>
        <dbReference type="ARBA" id="ARBA00001946"/>
    </source>
</evidence>
<dbReference type="PROSITE" id="PS51462">
    <property type="entry name" value="NUDIX"/>
    <property type="match status" value="1"/>
</dbReference>
<dbReference type="PRINTS" id="PR00502">
    <property type="entry name" value="NUDIXFAMILY"/>
</dbReference>
<organism evidence="5 6">
    <name type="scientific">Candidatus Woesebacteria bacterium RIFCSPHIGHO2_12_FULL_41_24</name>
    <dbReference type="NCBI Taxonomy" id="1802510"/>
    <lineage>
        <taxon>Bacteria</taxon>
        <taxon>Candidatus Woeseibacteriota</taxon>
    </lineage>
</organism>
<dbReference type="CDD" id="cd02883">
    <property type="entry name" value="NUDIX_Hydrolase"/>
    <property type="match status" value="1"/>
</dbReference>
<protein>
    <recommendedName>
        <fullName evidence="4">Nudix hydrolase domain-containing protein</fullName>
    </recommendedName>
</protein>
<evidence type="ECO:0000259" key="4">
    <source>
        <dbReference type="PROSITE" id="PS51462"/>
    </source>
</evidence>
<dbReference type="AlphaFoldDB" id="A0A1F8AWA1"/>